<evidence type="ECO:0000313" key="3">
    <source>
        <dbReference type="EMBL" id="KUK81553.1"/>
    </source>
</evidence>
<dbReference type="AlphaFoldDB" id="A0A101HRV1"/>
<feature type="domain" description="NOA1/YqeH-like C-terminal" evidence="2">
    <location>
        <begin position="268"/>
        <end position="358"/>
    </location>
</feature>
<dbReference type="Gene3D" id="3.40.50.300">
    <property type="entry name" value="P-loop containing nucleotide triphosphate hydrolases"/>
    <property type="match status" value="1"/>
</dbReference>
<dbReference type="Pfam" id="PF01926">
    <property type="entry name" value="MMR_HSR1"/>
    <property type="match status" value="1"/>
</dbReference>
<evidence type="ECO:0000259" key="2">
    <source>
        <dbReference type="Pfam" id="PF21516"/>
    </source>
</evidence>
<dbReference type="InterPro" id="IPR006073">
    <property type="entry name" value="GTP-bd"/>
</dbReference>
<dbReference type="EMBL" id="LGGP01000049">
    <property type="protein sequence ID" value="KUK81553.1"/>
    <property type="molecule type" value="Genomic_DNA"/>
</dbReference>
<dbReference type="SUPFAM" id="SSF52540">
    <property type="entry name" value="P-loop containing nucleoside triphosphate hydrolases"/>
    <property type="match status" value="1"/>
</dbReference>
<sequence>MRCSGCGVELQHEDPEELGYLPESVLESRLQAGKEIMCRRCFLIKHYSSLPENDSVSHTLDNLKEYLKLAREVIYVIDISDFDGTYRKDISQLLKNHSVHYVLNKIDLLPKEVKVEEIREWASDIIKEPVIRVRPVSVLGKYGLNSLYAYLKSAAEEFVSIGVTNVGKSSLLNGLMRSEEIIVSRFPGTTVEVASKTLKNSAVIVYDTPGIFTNDRLTDLMSTEDQSRLLARKRLKKSTFQFHDVRTVFLGGFVKIDAKNQSDPVGIFHTFVPESVSVHETNPNTAAKEWDSWFGDILRPPFDRSKRGKYRWEAKEFRLRTGQELHICGLGWINVAKGPLTIVLTRPKNVALKVRKGLVGPKKFKKNR</sequence>
<organism evidence="3 4">
    <name type="scientific">Mesotoga prima</name>
    <dbReference type="NCBI Taxonomy" id="1184387"/>
    <lineage>
        <taxon>Bacteria</taxon>
        <taxon>Thermotogati</taxon>
        <taxon>Thermotogota</taxon>
        <taxon>Thermotogae</taxon>
        <taxon>Kosmotogales</taxon>
        <taxon>Kosmotogaceae</taxon>
        <taxon>Mesotoga</taxon>
    </lineage>
</organism>
<reference evidence="4" key="1">
    <citation type="journal article" date="2015" name="MBio">
        <title>Genome-Resolved Metagenomic Analysis Reveals Roles for Candidate Phyla and Other Microbial Community Members in Biogeochemical Transformations in Oil Reservoirs.</title>
        <authorList>
            <person name="Hu P."/>
            <person name="Tom L."/>
            <person name="Singh A."/>
            <person name="Thomas B.C."/>
            <person name="Baker B.J."/>
            <person name="Piceno Y.M."/>
            <person name="Andersen G.L."/>
            <person name="Banfield J.F."/>
        </authorList>
    </citation>
    <scope>NUCLEOTIDE SEQUENCE [LARGE SCALE GENOMIC DNA]</scope>
</reference>
<dbReference type="GO" id="GO:0005525">
    <property type="term" value="F:GTP binding"/>
    <property type="evidence" value="ECO:0007669"/>
    <property type="project" value="InterPro"/>
</dbReference>
<protein>
    <submittedName>
        <fullName evidence="3">GTP-binding protein HSR1-related protein</fullName>
    </submittedName>
</protein>
<dbReference type="InterPro" id="IPR027417">
    <property type="entry name" value="P-loop_NTPase"/>
</dbReference>
<comment type="caution">
    <text evidence="3">The sequence shown here is derived from an EMBL/GenBank/DDBJ whole genome shotgun (WGS) entry which is preliminary data.</text>
</comment>
<dbReference type="InterPro" id="IPR050896">
    <property type="entry name" value="Mito_lipid_metab_GTPase"/>
</dbReference>
<evidence type="ECO:0000313" key="4">
    <source>
        <dbReference type="Proteomes" id="UP000054092"/>
    </source>
</evidence>
<name>A0A101HRV1_9BACT</name>
<accession>A0A101HRV1</accession>
<proteinExistence type="predicted"/>
<evidence type="ECO:0000259" key="1">
    <source>
        <dbReference type="Pfam" id="PF01926"/>
    </source>
</evidence>
<dbReference type="InterPro" id="IPR048422">
    <property type="entry name" value="NOA1/YqeH-like_C"/>
</dbReference>
<dbReference type="PATRIC" id="fig|1184387.3.peg.742"/>
<feature type="domain" description="G" evidence="1">
    <location>
        <begin position="160"/>
        <end position="215"/>
    </location>
</feature>
<dbReference type="Pfam" id="PF21516">
    <property type="entry name" value="YqeH-like_C"/>
    <property type="match status" value="1"/>
</dbReference>
<dbReference type="PANTHER" id="PTHR46434:SF1">
    <property type="entry name" value="GENETIC INTERACTOR OF PROHIBITINS 3, MITOCHONDRIAL"/>
    <property type="match status" value="1"/>
</dbReference>
<dbReference type="Proteomes" id="UP000054092">
    <property type="component" value="Unassembled WGS sequence"/>
</dbReference>
<dbReference type="PANTHER" id="PTHR46434">
    <property type="entry name" value="GENETIC INTERACTOR OF PROHIBITINS 3, MITOCHONDRIAL"/>
    <property type="match status" value="1"/>
</dbReference>
<gene>
    <name evidence="3" type="ORF">XD94_0412</name>
</gene>